<comment type="caution">
    <text evidence="8">The sequence shown here is derived from an EMBL/GenBank/DDBJ whole genome shotgun (WGS) entry which is preliminary data.</text>
</comment>
<dbReference type="PANTHER" id="PTHR43133:SF46">
    <property type="entry name" value="RNA POLYMERASE SIGMA-70 FACTOR ECF SUBFAMILY"/>
    <property type="match status" value="1"/>
</dbReference>
<dbReference type="OMA" id="WERRDIF"/>
<dbReference type="InterPro" id="IPR013325">
    <property type="entry name" value="RNA_pol_sigma_r2"/>
</dbReference>
<dbReference type="GO" id="GO:0003677">
    <property type="term" value="F:DNA binding"/>
    <property type="evidence" value="ECO:0007669"/>
    <property type="project" value="InterPro"/>
</dbReference>
<dbReference type="RefSeq" id="WP_008767907.1">
    <property type="nucleotide sequence ID" value="NZ_BAABXH010000001.1"/>
</dbReference>
<protein>
    <submittedName>
        <fullName evidence="8">RNA polymerase sigma-70 factor</fullName>
    </submittedName>
</protein>
<dbReference type="DNASU" id="1075764"/>
<evidence type="ECO:0000313" key="9">
    <source>
        <dbReference type="Proteomes" id="UP000436858"/>
    </source>
</evidence>
<dbReference type="AlphaFoldDB" id="C6ITD4"/>
<evidence type="ECO:0000313" key="10">
    <source>
        <dbReference type="Proteomes" id="UP001217776"/>
    </source>
</evidence>
<organism evidence="8 10">
    <name type="scientific">Bacteroides thetaiotaomicron</name>
    <dbReference type="NCBI Taxonomy" id="818"/>
    <lineage>
        <taxon>Bacteria</taxon>
        <taxon>Pseudomonadati</taxon>
        <taxon>Bacteroidota</taxon>
        <taxon>Bacteroidia</taxon>
        <taxon>Bacteroidales</taxon>
        <taxon>Bacteroidaceae</taxon>
        <taxon>Bacteroides</taxon>
    </lineage>
</organism>
<dbReference type="Gene3D" id="1.10.10.10">
    <property type="entry name" value="Winged helix-like DNA-binding domain superfamily/Winged helix DNA-binding domain"/>
    <property type="match status" value="1"/>
</dbReference>
<evidence type="ECO:0000313" key="8">
    <source>
        <dbReference type="EMBL" id="MDC2238181.1"/>
    </source>
</evidence>
<dbReference type="GO" id="GO:0016987">
    <property type="term" value="F:sigma factor activity"/>
    <property type="evidence" value="ECO:0007669"/>
    <property type="project" value="UniProtKB-KW"/>
</dbReference>
<dbReference type="InterPro" id="IPR036388">
    <property type="entry name" value="WH-like_DNA-bd_sf"/>
</dbReference>
<dbReference type="Pfam" id="PF04542">
    <property type="entry name" value="Sigma70_r2"/>
    <property type="match status" value="1"/>
</dbReference>
<dbReference type="InterPro" id="IPR039425">
    <property type="entry name" value="RNA_pol_sigma-70-like"/>
</dbReference>
<evidence type="ECO:0000259" key="5">
    <source>
        <dbReference type="Pfam" id="PF04542"/>
    </source>
</evidence>
<dbReference type="InterPro" id="IPR014327">
    <property type="entry name" value="RNA_pol_sigma70_bacteroid"/>
</dbReference>
<feature type="domain" description="RNA polymerase sigma-70 region 2" evidence="5">
    <location>
        <begin position="25"/>
        <end position="88"/>
    </location>
</feature>
<comment type="similarity">
    <text evidence="1">Belongs to the sigma-70 factor family. ECF subfamily.</text>
</comment>
<dbReference type="Gene3D" id="1.10.1740.10">
    <property type="match status" value="1"/>
</dbReference>
<evidence type="ECO:0000256" key="1">
    <source>
        <dbReference type="ARBA" id="ARBA00010641"/>
    </source>
</evidence>
<keyword evidence="4" id="KW-0804">Transcription</keyword>
<evidence type="ECO:0000256" key="2">
    <source>
        <dbReference type="ARBA" id="ARBA00023015"/>
    </source>
</evidence>
<dbReference type="NCBIfam" id="TIGR02937">
    <property type="entry name" value="sigma70-ECF"/>
    <property type="match status" value="1"/>
</dbReference>
<dbReference type="Pfam" id="PF08281">
    <property type="entry name" value="Sigma70_r4_2"/>
    <property type="match status" value="1"/>
</dbReference>
<dbReference type="SUPFAM" id="SSF88659">
    <property type="entry name" value="Sigma3 and sigma4 domains of RNA polymerase sigma factors"/>
    <property type="match status" value="1"/>
</dbReference>
<reference evidence="7 9" key="1">
    <citation type="journal article" date="2019" name="Nat. Med.">
        <title>A library of human gut bacterial isolates paired with longitudinal multiomics data enables mechanistic microbiome research.</title>
        <authorList>
            <person name="Poyet M."/>
            <person name="Groussin M."/>
            <person name="Gibbons S.M."/>
            <person name="Avila-Pacheco J."/>
            <person name="Jiang X."/>
            <person name="Kearney S.M."/>
            <person name="Perrotta A.R."/>
            <person name="Berdy B."/>
            <person name="Zhao S."/>
            <person name="Lieberman T.D."/>
            <person name="Swanson P.K."/>
            <person name="Smith M."/>
            <person name="Roesemann S."/>
            <person name="Alexander J.E."/>
            <person name="Rich S.A."/>
            <person name="Livny J."/>
            <person name="Vlamakis H."/>
            <person name="Clish C."/>
            <person name="Bullock K."/>
            <person name="Deik A."/>
            <person name="Scott J."/>
            <person name="Pierce K.A."/>
            <person name="Xavier R.J."/>
            <person name="Alm E.J."/>
        </authorList>
    </citation>
    <scope>NUCLEOTIDE SEQUENCE [LARGE SCALE GENOMIC DNA]</scope>
    <source>
        <strain evidence="7 9">BIOML-A162</strain>
    </source>
</reference>
<sequence length="187" mass="22278">METFDEKQLLKAISEGDEKAFKTFFLYYYPRIKGFINGLLQSQEEAEDLSQDIFLTLWNNRSSLHTINNLKPYLFRISKNAVYRHIERALLFRNYQQKETEKYSPPQESNETDDTIHLKELELLVTMVVEKMPPQRQKIYKMSRESGMNNEEIARELGINKRTVENHLSQALTDIRKILFITFILFF</sequence>
<dbReference type="NCBIfam" id="TIGR02985">
    <property type="entry name" value="Sig70_bacteroi1"/>
    <property type="match status" value="1"/>
</dbReference>
<accession>C6ITD4</accession>
<dbReference type="HOGENOM" id="CLU_047691_4_1_10"/>
<reference evidence="8" key="2">
    <citation type="submission" date="2022-10" db="EMBL/GenBank/DDBJ databases">
        <title>Human gut microbiome strain richness.</title>
        <authorList>
            <person name="Chen-Liaw A."/>
        </authorList>
    </citation>
    <scope>NUCLEOTIDE SEQUENCE</scope>
    <source>
        <strain evidence="8">1001283st1_A3_1001283B150304_161114</strain>
    </source>
</reference>
<dbReference type="InterPro" id="IPR013249">
    <property type="entry name" value="RNA_pol_sigma70_r4_t2"/>
</dbReference>
<accession>A0A0N7I9T8</accession>
<proteinExistence type="inferred from homology"/>
<dbReference type="InterPro" id="IPR013324">
    <property type="entry name" value="RNA_pol_sigma_r3/r4-like"/>
</dbReference>
<dbReference type="Proteomes" id="UP000436858">
    <property type="component" value="Unassembled WGS sequence"/>
</dbReference>
<dbReference type="KEGG" id="btho:Btheta7330_01443"/>
<gene>
    <name evidence="7" type="ORF">GAN91_23020</name>
    <name evidence="8" type="ORF">PO127_20770</name>
</gene>
<keyword evidence="2" id="KW-0805">Transcription regulation</keyword>
<dbReference type="Proteomes" id="UP001217776">
    <property type="component" value="Unassembled WGS sequence"/>
</dbReference>
<dbReference type="InterPro" id="IPR007627">
    <property type="entry name" value="RNA_pol_sigma70_r2"/>
</dbReference>
<dbReference type="SUPFAM" id="SSF88946">
    <property type="entry name" value="Sigma2 domain of RNA polymerase sigma factors"/>
    <property type="match status" value="1"/>
</dbReference>
<feature type="domain" description="RNA polymerase sigma factor 70 region 4 type 2" evidence="6">
    <location>
        <begin position="125"/>
        <end position="173"/>
    </location>
</feature>
<dbReference type="PANTHER" id="PTHR43133">
    <property type="entry name" value="RNA POLYMERASE ECF-TYPE SIGMA FACTO"/>
    <property type="match status" value="1"/>
</dbReference>
<dbReference type="GeneID" id="60927602"/>
<keyword evidence="3" id="KW-0731">Sigma factor</keyword>
<evidence type="ECO:0000259" key="6">
    <source>
        <dbReference type="Pfam" id="PF08281"/>
    </source>
</evidence>
<dbReference type="EMBL" id="WCRY01000031">
    <property type="protein sequence ID" value="KAB4474559.1"/>
    <property type="molecule type" value="Genomic_DNA"/>
</dbReference>
<dbReference type="EMBL" id="JAQNVG010000043">
    <property type="protein sequence ID" value="MDC2238181.1"/>
    <property type="molecule type" value="Genomic_DNA"/>
</dbReference>
<evidence type="ECO:0000256" key="4">
    <source>
        <dbReference type="ARBA" id="ARBA00023163"/>
    </source>
</evidence>
<evidence type="ECO:0000256" key="3">
    <source>
        <dbReference type="ARBA" id="ARBA00023082"/>
    </source>
</evidence>
<dbReference type="InterPro" id="IPR014284">
    <property type="entry name" value="RNA_pol_sigma-70_dom"/>
</dbReference>
<evidence type="ECO:0000313" key="7">
    <source>
        <dbReference type="EMBL" id="KAB4474559.1"/>
    </source>
</evidence>
<dbReference type="GO" id="GO:0006352">
    <property type="term" value="P:DNA-templated transcription initiation"/>
    <property type="evidence" value="ECO:0007669"/>
    <property type="project" value="InterPro"/>
</dbReference>
<name>C6ITD4_BACT4</name>